<dbReference type="RefSeq" id="WP_179269743.1">
    <property type="nucleotide sequence ID" value="NZ_CP058579.1"/>
</dbReference>
<dbReference type="GeneID" id="56038998"/>
<dbReference type="SUPFAM" id="SSF52402">
    <property type="entry name" value="Adenine nucleotide alpha hydrolases-like"/>
    <property type="match status" value="1"/>
</dbReference>
<organism evidence="2 3">
    <name type="scientific">Halorarum salinum</name>
    <dbReference type="NCBI Taxonomy" id="2743089"/>
    <lineage>
        <taxon>Archaea</taxon>
        <taxon>Methanobacteriati</taxon>
        <taxon>Methanobacteriota</taxon>
        <taxon>Stenosarchaea group</taxon>
        <taxon>Halobacteria</taxon>
        <taxon>Halobacteriales</taxon>
        <taxon>Haloferacaceae</taxon>
        <taxon>Halorarum</taxon>
    </lineage>
</organism>
<name>A0A7D5QC81_9EURY</name>
<accession>A0A7D5QC81</accession>
<evidence type="ECO:0000259" key="1">
    <source>
        <dbReference type="Pfam" id="PF00582"/>
    </source>
</evidence>
<dbReference type="InterPro" id="IPR051688">
    <property type="entry name" value="USP_A"/>
</dbReference>
<reference evidence="2 3" key="1">
    <citation type="submission" date="2020-06" db="EMBL/GenBank/DDBJ databases">
        <title>NJ-3-1, isolated from saline soil.</title>
        <authorList>
            <person name="Cui H.L."/>
            <person name="Shi X."/>
        </authorList>
    </citation>
    <scope>NUCLEOTIDE SEQUENCE [LARGE SCALE GENOMIC DNA]</scope>
    <source>
        <strain evidence="2 3">NJ-3-1</strain>
    </source>
</reference>
<dbReference type="EMBL" id="CP058579">
    <property type="protein sequence ID" value="QLG63158.1"/>
    <property type="molecule type" value="Genomic_DNA"/>
</dbReference>
<dbReference type="InterPro" id="IPR006015">
    <property type="entry name" value="Universal_stress_UspA"/>
</dbReference>
<evidence type="ECO:0000313" key="3">
    <source>
        <dbReference type="Proteomes" id="UP000509626"/>
    </source>
</evidence>
<dbReference type="Proteomes" id="UP000509626">
    <property type="component" value="Chromosome"/>
</dbReference>
<dbReference type="AlphaFoldDB" id="A0A7D5QC81"/>
<dbReference type="PANTHER" id="PTHR43010:SF1">
    <property type="entry name" value="USPA DOMAIN-CONTAINING PROTEIN"/>
    <property type="match status" value="1"/>
</dbReference>
<dbReference type="CDD" id="cd00293">
    <property type="entry name" value="USP-like"/>
    <property type="match status" value="1"/>
</dbReference>
<evidence type="ECO:0000313" key="2">
    <source>
        <dbReference type="EMBL" id="QLG63158.1"/>
    </source>
</evidence>
<sequence>MGKRILVAFDGTDQSVDALEYAAAEWPDAELTLLYVIDPAEAGLSAGRGVPSGAEEWYERTKASAEATLADGAALVDREVGTATEVGKPSEAIVEYAGGGDVDLVVIGSHGRRGISRMVLGSVAEEVVRASPVPVTVVR</sequence>
<feature type="domain" description="UspA" evidence="1">
    <location>
        <begin position="3"/>
        <end position="139"/>
    </location>
</feature>
<dbReference type="Gene3D" id="3.40.50.620">
    <property type="entry name" value="HUPs"/>
    <property type="match status" value="1"/>
</dbReference>
<dbReference type="KEGG" id="halu:HUG12_16025"/>
<dbReference type="OrthoDB" id="105697at2157"/>
<dbReference type="Pfam" id="PF00582">
    <property type="entry name" value="Usp"/>
    <property type="match status" value="1"/>
</dbReference>
<dbReference type="InterPro" id="IPR014729">
    <property type="entry name" value="Rossmann-like_a/b/a_fold"/>
</dbReference>
<dbReference type="InterPro" id="IPR006016">
    <property type="entry name" value="UspA"/>
</dbReference>
<gene>
    <name evidence="2" type="ORF">HUG12_16025</name>
</gene>
<proteinExistence type="predicted"/>
<dbReference type="PANTHER" id="PTHR43010">
    <property type="entry name" value="UNIVERSAL STRESS PROTEIN SLR1230"/>
    <property type="match status" value="1"/>
</dbReference>
<protein>
    <submittedName>
        <fullName evidence="2">Universal stress protein</fullName>
    </submittedName>
</protein>
<dbReference type="PRINTS" id="PR01438">
    <property type="entry name" value="UNVRSLSTRESS"/>
</dbReference>
<keyword evidence="3" id="KW-1185">Reference proteome</keyword>